<reference evidence="2 3" key="1">
    <citation type="journal article" date="2013" name="ISME J.">
        <title>A metabolic model for members of the genus Tetrasphaera involved in enhanced biological phosphorus removal.</title>
        <authorList>
            <person name="Kristiansen R."/>
            <person name="Nguyen H.T.T."/>
            <person name="Saunders A.M."/>
            <person name="Nielsen J.L."/>
            <person name="Wimmer R."/>
            <person name="Le V.Q."/>
            <person name="McIlroy S.J."/>
            <person name="Petrovski S."/>
            <person name="Seviour R.J."/>
            <person name="Calteau A."/>
            <person name="Nielsen K.L."/>
            <person name="Nielsen P.H."/>
        </authorList>
    </citation>
    <scope>NUCLEOTIDE SEQUENCE [LARGE SCALE GENOMIC DNA]</scope>
    <source>
        <strain evidence="2 3">Lp2</strain>
    </source>
</reference>
<dbReference type="Pfam" id="PF01814">
    <property type="entry name" value="Hemerythrin"/>
    <property type="match status" value="1"/>
</dbReference>
<feature type="domain" description="Hemerythrin-like" evidence="1">
    <location>
        <begin position="15"/>
        <end position="130"/>
    </location>
</feature>
<dbReference type="OrthoDB" id="3381279at2"/>
<sequence length="149" mass="16048">MCSYCGCENIEVVGRFMREHTEIINASGVLRAACDAGSQDAIAAAAAEVARLFAPHSAAEEAGIFTVMAEDPEFTDYVTRLCSEHQQLDAHLATIVAAADDANRHAAYEEFEHLLRGHIDREDNSLFPAAAVAFAGPEWERVAALTPDA</sequence>
<dbReference type="Gene3D" id="1.20.120.520">
    <property type="entry name" value="nmb1532 protein domain like"/>
    <property type="match status" value="1"/>
</dbReference>
<accession>N0DYM2</accession>
<dbReference type="eggNOG" id="COG3945">
    <property type="taxonomic scope" value="Bacteria"/>
</dbReference>
<dbReference type="InterPro" id="IPR012312">
    <property type="entry name" value="Hemerythrin-like"/>
</dbReference>
<evidence type="ECO:0000259" key="1">
    <source>
        <dbReference type="Pfam" id="PF01814"/>
    </source>
</evidence>
<name>N0DYM2_9MICO</name>
<proteinExistence type="predicted"/>
<comment type="caution">
    <text evidence="2">The sequence shown here is derived from an EMBL/GenBank/DDBJ whole genome shotgun (WGS) entry which is preliminary data.</text>
</comment>
<evidence type="ECO:0000313" key="2">
    <source>
        <dbReference type="EMBL" id="CCH69608.1"/>
    </source>
</evidence>
<organism evidence="2 3">
    <name type="scientific">Phycicoccus elongatus Lp2</name>
    <dbReference type="NCBI Taxonomy" id="1193181"/>
    <lineage>
        <taxon>Bacteria</taxon>
        <taxon>Bacillati</taxon>
        <taxon>Actinomycetota</taxon>
        <taxon>Actinomycetes</taxon>
        <taxon>Micrococcales</taxon>
        <taxon>Intrasporangiaceae</taxon>
        <taxon>Phycicoccus</taxon>
    </lineage>
</organism>
<gene>
    <name evidence="2" type="ORF">BN10_250003</name>
</gene>
<dbReference type="HOGENOM" id="CLU_142298_1_0_11"/>
<dbReference type="Proteomes" id="UP000013167">
    <property type="component" value="Unassembled WGS sequence"/>
</dbReference>
<dbReference type="AlphaFoldDB" id="N0DYM2"/>
<dbReference type="STRING" id="1193181.BN10_250003"/>
<dbReference type="RefSeq" id="WP_010849518.1">
    <property type="nucleotide sequence ID" value="NZ_HF570956.1"/>
</dbReference>
<protein>
    <submittedName>
        <fullName evidence="2">Putative Hemerythrin HHE cation binding domain protein</fullName>
    </submittedName>
</protein>
<evidence type="ECO:0000313" key="3">
    <source>
        <dbReference type="Proteomes" id="UP000013167"/>
    </source>
</evidence>
<keyword evidence="3" id="KW-1185">Reference proteome</keyword>
<dbReference type="EMBL" id="CAIZ01000092">
    <property type="protein sequence ID" value="CCH69608.1"/>
    <property type="molecule type" value="Genomic_DNA"/>
</dbReference>